<dbReference type="Gene3D" id="1.10.10.10">
    <property type="entry name" value="Winged helix-like DNA-binding domain superfamily/Winged helix DNA-binding domain"/>
    <property type="match status" value="1"/>
</dbReference>
<dbReference type="PRINTS" id="PR00035">
    <property type="entry name" value="HTHGNTR"/>
</dbReference>
<dbReference type="Gene3D" id="1.20.120.530">
    <property type="entry name" value="GntR ligand-binding domain-like"/>
    <property type="match status" value="1"/>
</dbReference>
<evidence type="ECO:0000256" key="2">
    <source>
        <dbReference type="ARBA" id="ARBA00023125"/>
    </source>
</evidence>
<dbReference type="SMART" id="SM00895">
    <property type="entry name" value="FCD"/>
    <property type="match status" value="1"/>
</dbReference>
<evidence type="ECO:0000259" key="4">
    <source>
        <dbReference type="PROSITE" id="PS50949"/>
    </source>
</evidence>
<dbReference type="AlphaFoldDB" id="A0A975H043"/>
<dbReference type="PANTHER" id="PTHR43537">
    <property type="entry name" value="TRANSCRIPTIONAL REGULATOR, GNTR FAMILY"/>
    <property type="match status" value="1"/>
</dbReference>
<dbReference type="GO" id="GO:0003700">
    <property type="term" value="F:DNA-binding transcription factor activity"/>
    <property type="evidence" value="ECO:0007669"/>
    <property type="project" value="InterPro"/>
</dbReference>
<keyword evidence="1" id="KW-0805">Transcription regulation</keyword>
<reference evidence="5" key="1">
    <citation type="submission" date="2020-09" db="EMBL/GenBank/DDBJ databases">
        <title>Brevundimonas sp. LVF2 isolated from a puddle in Goettingen, Germany.</title>
        <authorList>
            <person name="Friedrich I."/>
            <person name="Klassen A."/>
            <person name="Hannes N."/>
            <person name="Schneider D."/>
            <person name="Hertel R."/>
            <person name="Daniel R."/>
        </authorList>
    </citation>
    <scope>NUCLEOTIDE SEQUENCE</scope>
    <source>
        <strain evidence="5">LVF2</strain>
    </source>
</reference>
<evidence type="ECO:0000256" key="1">
    <source>
        <dbReference type="ARBA" id="ARBA00023015"/>
    </source>
</evidence>
<dbReference type="InterPro" id="IPR036390">
    <property type="entry name" value="WH_DNA-bd_sf"/>
</dbReference>
<dbReference type="KEGG" id="bgoe:IFJ75_10995"/>
<dbReference type="Pfam" id="PF00392">
    <property type="entry name" value="GntR"/>
    <property type="match status" value="1"/>
</dbReference>
<dbReference type="Pfam" id="PF07729">
    <property type="entry name" value="FCD"/>
    <property type="match status" value="1"/>
</dbReference>
<dbReference type="InterPro" id="IPR036388">
    <property type="entry name" value="WH-like_DNA-bd_sf"/>
</dbReference>
<dbReference type="SUPFAM" id="SSF48008">
    <property type="entry name" value="GntR ligand-binding domain-like"/>
    <property type="match status" value="1"/>
</dbReference>
<dbReference type="SMART" id="SM00345">
    <property type="entry name" value="HTH_GNTR"/>
    <property type="match status" value="1"/>
</dbReference>
<evidence type="ECO:0000256" key="3">
    <source>
        <dbReference type="ARBA" id="ARBA00023163"/>
    </source>
</evidence>
<dbReference type="SUPFAM" id="SSF46785">
    <property type="entry name" value="Winged helix' DNA-binding domain"/>
    <property type="match status" value="1"/>
</dbReference>
<name>A0A975H043_9CAUL</name>
<dbReference type="InterPro" id="IPR008920">
    <property type="entry name" value="TF_FadR/GntR_C"/>
</dbReference>
<dbReference type="PANTHER" id="PTHR43537:SF5">
    <property type="entry name" value="UXU OPERON TRANSCRIPTIONAL REGULATOR"/>
    <property type="match status" value="1"/>
</dbReference>
<keyword evidence="2" id="KW-0238">DNA-binding</keyword>
<sequence>MPVAGGQAGQPLSLVQTTINAVTDHIRDQGLRVGDNLPGESHFVASLGVSRAVTREAFGALAALGLIDVANGRRARVGAIDGSVIASSLNHAVSTAQITVPEVWDVRRTIEARTVALAATSRTDAEAAEIVRLAEAMVRDIDDRSTMTRHDIAFHQAIAAASHNALFVQIVSSFAHLMEVAVPAAWDTRVVEEDKQATLDRHLAVAHAIRDRDPVAAVAAMQDHFDASIDDVLQGMSGRPSANDA</sequence>
<protein>
    <submittedName>
        <fullName evidence="5">FadR family transcriptional regulator</fullName>
    </submittedName>
</protein>
<evidence type="ECO:0000313" key="5">
    <source>
        <dbReference type="EMBL" id="QTC93310.1"/>
    </source>
</evidence>
<proteinExistence type="predicted"/>
<dbReference type="GO" id="GO:0003677">
    <property type="term" value="F:DNA binding"/>
    <property type="evidence" value="ECO:0007669"/>
    <property type="project" value="UniProtKB-KW"/>
</dbReference>
<dbReference type="EMBL" id="CP062222">
    <property type="protein sequence ID" value="QTC93310.1"/>
    <property type="molecule type" value="Genomic_DNA"/>
</dbReference>
<keyword evidence="6" id="KW-1185">Reference proteome</keyword>
<gene>
    <name evidence="5" type="ORF">IFJ75_10995</name>
</gene>
<organism evidence="5 6">
    <name type="scientific">Brevundimonas goettingensis</name>
    <dbReference type="NCBI Taxonomy" id="2774190"/>
    <lineage>
        <taxon>Bacteria</taxon>
        <taxon>Pseudomonadati</taxon>
        <taxon>Pseudomonadota</taxon>
        <taxon>Alphaproteobacteria</taxon>
        <taxon>Caulobacterales</taxon>
        <taxon>Caulobacteraceae</taxon>
        <taxon>Brevundimonas</taxon>
    </lineage>
</organism>
<dbReference type="Proteomes" id="UP000663918">
    <property type="component" value="Chromosome"/>
</dbReference>
<dbReference type="InterPro" id="IPR011711">
    <property type="entry name" value="GntR_C"/>
</dbReference>
<feature type="domain" description="HTH gntR-type" evidence="4">
    <location>
        <begin position="12"/>
        <end position="80"/>
    </location>
</feature>
<dbReference type="InterPro" id="IPR000524">
    <property type="entry name" value="Tscrpt_reg_HTH_GntR"/>
</dbReference>
<accession>A0A975H043</accession>
<evidence type="ECO:0000313" key="6">
    <source>
        <dbReference type="Proteomes" id="UP000663918"/>
    </source>
</evidence>
<keyword evidence="3" id="KW-0804">Transcription</keyword>
<dbReference type="PROSITE" id="PS50949">
    <property type="entry name" value="HTH_GNTR"/>
    <property type="match status" value="1"/>
</dbReference>